<evidence type="ECO:0000256" key="5">
    <source>
        <dbReference type="SAM" id="Phobius"/>
    </source>
</evidence>
<keyword evidence="8" id="KW-1185">Reference proteome</keyword>
<dbReference type="EMBL" id="GG662299">
    <property type="protein sequence ID" value="EAS06180.1"/>
    <property type="molecule type" value="Genomic_DNA"/>
</dbReference>
<name>I7MJD7_TETTS</name>
<dbReference type="HOGENOM" id="CLU_058789_2_0_1"/>
<feature type="transmembrane region" description="Helical" evidence="5">
    <location>
        <begin position="327"/>
        <end position="345"/>
    </location>
</feature>
<feature type="domain" description="EamA" evidence="6">
    <location>
        <begin position="5"/>
        <end position="140"/>
    </location>
</feature>
<dbReference type="Pfam" id="PF00892">
    <property type="entry name" value="EamA"/>
    <property type="match status" value="2"/>
</dbReference>
<comment type="subcellular location">
    <subcellularLocation>
        <location evidence="1">Membrane</location>
        <topology evidence="1">Multi-pass membrane protein</topology>
    </subcellularLocation>
</comment>
<dbReference type="Proteomes" id="UP000009168">
    <property type="component" value="Unassembled WGS sequence"/>
</dbReference>
<dbReference type="PANTHER" id="PTHR32322:SF2">
    <property type="entry name" value="EAMA DOMAIN-CONTAINING PROTEIN"/>
    <property type="match status" value="1"/>
</dbReference>
<dbReference type="PANTHER" id="PTHR32322">
    <property type="entry name" value="INNER MEMBRANE TRANSPORTER"/>
    <property type="match status" value="1"/>
</dbReference>
<feature type="transmembrane region" description="Helical" evidence="5">
    <location>
        <begin position="68"/>
        <end position="87"/>
    </location>
</feature>
<feature type="transmembrane region" description="Helical" evidence="5">
    <location>
        <begin position="123"/>
        <end position="140"/>
    </location>
</feature>
<feature type="transmembrane region" description="Helical" evidence="5">
    <location>
        <begin position="241"/>
        <end position="258"/>
    </location>
</feature>
<protein>
    <submittedName>
        <fullName evidence="7">Integral membrane protein DUF6 containing protein</fullName>
    </submittedName>
</protein>
<dbReference type="AlphaFoldDB" id="I7MJD7"/>
<dbReference type="RefSeq" id="XP_001026425.1">
    <property type="nucleotide sequence ID" value="XM_001026425.1"/>
</dbReference>
<keyword evidence="2 5" id="KW-0812">Transmembrane</keyword>
<feature type="transmembrane region" description="Helical" evidence="5">
    <location>
        <begin position="34"/>
        <end position="56"/>
    </location>
</feature>
<sequence>MSCLGEMAATLAAISYASSSNLYSLSSLQKCSPFLLNCMKGLISGSVMFLLLTFFADQIFPQDTLRNYLLLILSGIFGIGIGDSFYFKALNLLGPRQTILLETLAPPFTGLISYFYYGSTLSLIGWIGIFVTGYGVYMVVNKGNDDESNKQDVLVVETYQNDIEQATQLSNQSNEGSDFHNVSPMQKPLLITKSEKSINYCTKEQFWGLINGLAFTFCQSLGMVFSHSAAGSGQFTSLQSSLVRMIAGLLSVIIIMLFQREKFYWPCENKQKSYFFLSGIAVGPFFGIWCQQTSLLYTRPEIAQTIIATSPLFGLVISWLRGEQMKAKYIIGSIVSIVGVSMIIWF</sequence>
<feature type="domain" description="EamA" evidence="6">
    <location>
        <begin position="207"/>
        <end position="344"/>
    </location>
</feature>
<accession>I7MJD7</accession>
<reference evidence="8" key="1">
    <citation type="journal article" date="2006" name="PLoS Biol.">
        <title>Macronuclear genome sequence of the ciliate Tetrahymena thermophila, a model eukaryote.</title>
        <authorList>
            <person name="Eisen J.A."/>
            <person name="Coyne R.S."/>
            <person name="Wu M."/>
            <person name="Wu D."/>
            <person name="Thiagarajan M."/>
            <person name="Wortman J.R."/>
            <person name="Badger J.H."/>
            <person name="Ren Q."/>
            <person name="Amedeo P."/>
            <person name="Jones K.M."/>
            <person name="Tallon L.J."/>
            <person name="Delcher A.L."/>
            <person name="Salzberg S.L."/>
            <person name="Silva J.C."/>
            <person name="Haas B.J."/>
            <person name="Majoros W.H."/>
            <person name="Farzad M."/>
            <person name="Carlton J.M."/>
            <person name="Smith R.K. Jr."/>
            <person name="Garg J."/>
            <person name="Pearlman R.E."/>
            <person name="Karrer K.M."/>
            <person name="Sun L."/>
            <person name="Manning G."/>
            <person name="Elde N.C."/>
            <person name="Turkewitz A.P."/>
            <person name="Asai D.J."/>
            <person name="Wilkes D.E."/>
            <person name="Wang Y."/>
            <person name="Cai H."/>
            <person name="Collins K."/>
            <person name="Stewart B.A."/>
            <person name="Lee S.R."/>
            <person name="Wilamowska K."/>
            <person name="Weinberg Z."/>
            <person name="Ruzzo W.L."/>
            <person name="Wloga D."/>
            <person name="Gaertig J."/>
            <person name="Frankel J."/>
            <person name="Tsao C.-C."/>
            <person name="Gorovsky M.A."/>
            <person name="Keeling P.J."/>
            <person name="Waller R.F."/>
            <person name="Patron N.J."/>
            <person name="Cherry J.M."/>
            <person name="Stover N.A."/>
            <person name="Krieger C.J."/>
            <person name="del Toro C."/>
            <person name="Ryder H.F."/>
            <person name="Williamson S.C."/>
            <person name="Barbeau R.A."/>
            <person name="Hamilton E.P."/>
            <person name="Orias E."/>
        </authorList>
    </citation>
    <scope>NUCLEOTIDE SEQUENCE [LARGE SCALE GENOMIC DNA]</scope>
    <source>
        <strain evidence="8">SB210</strain>
    </source>
</reference>
<keyword evidence="3 5" id="KW-1133">Transmembrane helix</keyword>
<dbReference type="InParanoid" id="I7MJD7"/>
<dbReference type="InterPro" id="IPR050638">
    <property type="entry name" value="AA-Vitamin_Transporters"/>
</dbReference>
<dbReference type="eggNOG" id="ENOG502SEEB">
    <property type="taxonomic scope" value="Eukaryota"/>
</dbReference>
<dbReference type="GeneID" id="7833137"/>
<evidence type="ECO:0000256" key="2">
    <source>
        <dbReference type="ARBA" id="ARBA00022692"/>
    </source>
</evidence>
<dbReference type="SUPFAM" id="SSF103481">
    <property type="entry name" value="Multidrug resistance efflux transporter EmrE"/>
    <property type="match status" value="2"/>
</dbReference>
<proteinExistence type="predicted"/>
<dbReference type="InterPro" id="IPR037185">
    <property type="entry name" value="EmrE-like"/>
</dbReference>
<keyword evidence="4 5" id="KW-0472">Membrane</keyword>
<evidence type="ECO:0000256" key="4">
    <source>
        <dbReference type="ARBA" id="ARBA00023136"/>
    </source>
</evidence>
<dbReference type="InterPro" id="IPR000620">
    <property type="entry name" value="EamA_dom"/>
</dbReference>
<evidence type="ECO:0000313" key="7">
    <source>
        <dbReference type="EMBL" id="EAS06180.1"/>
    </source>
</evidence>
<feature type="transmembrane region" description="Helical" evidence="5">
    <location>
        <begin position="302"/>
        <end position="320"/>
    </location>
</feature>
<organism evidence="7 8">
    <name type="scientific">Tetrahymena thermophila (strain SB210)</name>
    <dbReference type="NCBI Taxonomy" id="312017"/>
    <lineage>
        <taxon>Eukaryota</taxon>
        <taxon>Sar</taxon>
        <taxon>Alveolata</taxon>
        <taxon>Ciliophora</taxon>
        <taxon>Intramacronucleata</taxon>
        <taxon>Oligohymenophorea</taxon>
        <taxon>Hymenostomatida</taxon>
        <taxon>Tetrahymenina</taxon>
        <taxon>Tetrahymenidae</taxon>
        <taxon>Tetrahymena</taxon>
    </lineage>
</organism>
<evidence type="ECO:0000256" key="1">
    <source>
        <dbReference type="ARBA" id="ARBA00004141"/>
    </source>
</evidence>
<evidence type="ECO:0000313" key="8">
    <source>
        <dbReference type="Proteomes" id="UP000009168"/>
    </source>
</evidence>
<evidence type="ECO:0000259" key="6">
    <source>
        <dbReference type="Pfam" id="PF00892"/>
    </source>
</evidence>
<dbReference type="KEGG" id="tet:TTHERM_00325630"/>
<feature type="transmembrane region" description="Helical" evidence="5">
    <location>
        <begin position="274"/>
        <end position="296"/>
    </location>
</feature>
<dbReference type="GO" id="GO:0016020">
    <property type="term" value="C:membrane"/>
    <property type="evidence" value="ECO:0007669"/>
    <property type="project" value="UniProtKB-SubCell"/>
</dbReference>
<gene>
    <name evidence="7" type="ORF">TTHERM_00325630</name>
</gene>
<evidence type="ECO:0000256" key="3">
    <source>
        <dbReference type="ARBA" id="ARBA00022989"/>
    </source>
</evidence>
<feature type="transmembrane region" description="Helical" evidence="5">
    <location>
        <begin position="206"/>
        <end position="229"/>
    </location>
</feature>